<dbReference type="GO" id="GO:0006355">
    <property type="term" value="P:regulation of DNA-templated transcription"/>
    <property type="evidence" value="ECO:0007669"/>
    <property type="project" value="UniProtKB-UniRule"/>
</dbReference>
<evidence type="ECO:0000256" key="1">
    <source>
        <dbReference type="PIRNR" id="PIRNR028103"/>
    </source>
</evidence>
<dbReference type="CDD" id="cd04869">
    <property type="entry name" value="ACT_GcvR_2"/>
    <property type="match status" value="1"/>
</dbReference>
<reference evidence="2" key="1">
    <citation type="submission" date="2019-02" db="EMBL/GenBank/DDBJ databases">
        <authorList>
            <person name="Gruber-Vodicka R. H."/>
            <person name="Seah K. B. B."/>
        </authorList>
    </citation>
    <scope>NUCLEOTIDE SEQUENCE</scope>
    <source>
        <strain evidence="2">BECK_BZ123</strain>
    </source>
</reference>
<dbReference type="Gene3D" id="3.30.70.260">
    <property type="match status" value="2"/>
</dbReference>
<dbReference type="PANTHER" id="PTHR34875">
    <property type="entry name" value="UPF0237 PROTEIN MJ1558"/>
    <property type="match status" value="1"/>
</dbReference>
<dbReference type="GO" id="GO:0005737">
    <property type="term" value="C:cytoplasm"/>
    <property type="evidence" value="ECO:0007669"/>
    <property type="project" value="UniProtKB-SubCell"/>
</dbReference>
<dbReference type="EMBL" id="CAADFS010000004">
    <property type="protein sequence ID" value="VFK38245.1"/>
    <property type="molecule type" value="Genomic_DNA"/>
</dbReference>
<keyword evidence="1" id="KW-0963">Cytoplasm</keyword>
<dbReference type="PIRSF" id="PIRSF028103">
    <property type="entry name" value="GcvR"/>
    <property type="match status" value="1"/>
</dbReference>
<sequence>MFCRIRRICEDEREINELLDNSLLMKPQRFMETHFVLSTLGEDRPGIVSELSRMVFDCGGNIKDSRMTALGSEFAIIMLISGNWSAIAKIENALPRIADKLKLSIQSKRTTPRENTQNVIPYGAEVVAPDHPGIVKDVANFFSQRGIGIEDLYTISYPAPHTSTPMSSLHITVGIPGDMSIAALRGDFMDFCDDLNLDAMLAPVK</sequence>
<organism evidence="2">
    <name type="scientific">Candidatus Kentrum sp. TC</name>
    <dbReference type="NCBI Taxonomy" id="2126339"/>
    <lineage>
        <taxon>Bacteria</taxon>
        <taxon>Pseudomonadati</taxon>
        <taxon>Pseudomonadota</taxon>
        <taxon>Gammaproteobacteria</taxon>
        <taxon>Candidatus Kentrum</taxon>
    </lineage>
</organism>
<keyword evidence="1" id="KW-0678">Repressor</keyword>
<evidence type="ECO:0000313" key="2">
    <source>
        <dbReference type="EMBL" id="VFK38245.1"/>
    </source>
</evidence>
<protein>
    <recommendedName>
        <fullName evidence="1">Glycine cleavage system transcriptional repressor</fullName>
    </recommendedName>
</protein>
<dbReference type="PANTHER" id="PTHR34875:SF5">
    <property type="entry name" value="GLYCINE CLEAVAGE SYSTEM TRANSCRIPTIONAL REPRESSOR"/>
    <property type="match status" value="1"/>
</dbReference>
<keyword evidence="1" id="KW-0804">Transcription</keyword>
<dbReference type="FunFam" id="3.30.70.260:FF:000005">
    <property type="entry name" value="Glycine cleavage system transcriptional repressor"/>
    <property type="match status" value="1"/>
</dbReference>
<dbReference type="SUPFAM" id="SSF55021">
    <property type="entry name" value="ACT-like"/>
    <property type="match status" value="2"/>
</dbReference>
<gene>
    <name evidence="2" type="ORF">BECKTC1821D_GA0114238_10047</name>
</gene>
<proteinExistence type="predicted"/>
<dbReference type="Pfam" id="PF13740">
    <property type="entry name" value="ACT_6"/>
    <property type="match status" value="1"/>
</dbReference>
<dbReference type="InterPro" id="IPR045865">
    <property type="entry name" value="ACT-like_dom_sf"/>
</dbReference>
<accession>A0A450Y9R3</accession>
<comment type="subcellular location">
    <subcellularLocation>
        <location evidence="1">Cytoplasm</location>
    </subcellularLocation>
</comment>
<dbReference type="InterPro" id="IPR050990">
    <property type="entry name" value="UPF0237/GcvR_regulator"/>
</dbReference>
<name>A0A450Y9R3_9GAMM</name>
<dbReference type="CDD" id="cd04893">
    <property type="entry name" value="ACT_GcvR_1"/>
    <property type="match status" value="1"/>
</dbReference>
<dbReference type="InterPro" id="IPR016867">
    <property type="entry name" value="GcvR"/>
</dbReference>
<dbReference type="AlphaFoldDB" id="A0A450Y9R3"/>